<evidence type="ECO:0000256" key="6">
    <source>
        <dbReference type="ARBA" id="ARBA00023008"/>
    </source>
</evidence>
<evidence type="ECO:0000259" key="13">
    <source>
        <dbReference type="PROSITE" id="PS00497"/>
    </source>
</evidence>
<evidence type="ECO:0000256" key="3">
    <source>
        <dbReference type="ARBA" id="ARBA00011906"/>
    </source>
</evidence>
<sequence length="635" mass="69678">MHSLSITNTLLGLLAVVGVHAAYPITSNTGGFNVTGQGDVPDRLEINVFAARGGPQWDLFVLCMAEIQARPQNQIDSWYQIAGIHGRPYAAWDGVGSAPGSHAGGYCPHSSVLFPTWHRPYVQLLEQNIWQCAQARAVKYPTSTRTSYVNAAETLRFTYWDWVANPVLPPIVTQPSITVTDVSGKVTIPNPLFQYSFKNKRPGGPGTSDFPGYTSAPQKYQQTVRQPSKSTGATNTAAANAALQRQAGYLHDTTYLILTQTTSYAEMSNNGYQGSTTGYGSIENPHGTVHSAVGGVGGHMSYLDYSSFDPIFWLHHCNVDRIFSLWQAVHYDQWDINQRTSAGSFAVTANTVETETTKLYPFSQDKAGNLYTSVDARYTVEDFGYTYPEIRPWGKEPEELAAEVRANIRALYDPSGNLDRRRRSKNAKRAAAGVGNDLETRATDPIDPSNALVNGKYKSWSLNLEVDKFSLEKSFNVFFFMGSPTTHSSQWLFDNSLVAQYPVNRPQAEGLTTLTIYGTIPLTRSMLHAVDNGVIDNLEVDQATPYLKKNLVWRLADYDGNEIEVAKVPSLKVFVVDQEVTPPKGASDFPDYGVVTPHLNVTLGKLGSVIGGDGILAKIGFKEFVKSVKGTVGGR</sequence>
<comment type="catalytic activity">
    <reaction evidence="9">
        <text>2 L-dopa + O2 = 2 L-dopaquinone + 2 H2O</text>
        <dbReference type="Rhea" id="RHEA:34287"/>
        <dbReference type="ChEBI" id="CHEBI:15377"/>
        <dbReference type="ChEBI" id="CHEBI:15379"/>
        <dbReference type="ChEBI" id="CHEBI:57504"/>
        <dbReference type="ChEBI" id="CHEBI:57924"/>
        <dbReference type="EC" id="1.14.18.1"/>
    </reaction>
</comment>
<dbReference type="EC" id="1.14.18.1" evidence="3"/>
<evidence type="ECO:0000256" key="11">
    <source>
        <dbReference type="SAM" id="MobiDB-lite"/>
    </source>
</evidence>
<dbReference type="RefSeq" id="XP_040721698.1">
    <property type="nucleotide sequence ID" value="XM_040855000.1"/>
</dbReference>
<evidence type="ECO:0000256" key="10">
    <source>
        <dbReference type="ARBA" id="ARBA00048881"/>
    </source>
</evidence>
<dbReference type="GO" id="GO:0042438">
    <property type="term" value="P:melanin biosynthetic process"/>
    <property type="evidence" value="ECO:0007669"/>
    <property type="project" value="UniProtKB-KW"/>
</dbReference>
<dbReference type="Pfam" id="PF18132">
    <property type="entry name" value="Tyrosinase_C"/>
    <property type="match status" value="1"/>
</dbReference>
<keyword evidence="4" id="KW-0479">Metal-binding</keyword>
<dbReference type="GO" id="GO:0046872">
    <property type="term" value="F:metal ion binding"/>
    <property type="evidence" value="ECO:0007669"/>
    <property type="project" value="UniProtKB-KW"/>
</dbReference>
<dbReference type="InterPro" id="IPR008922">
    <property type="entry name" value="Di-copper_centre_dom_sf"/>
</dbReference>
<dbReference type="InterPro" id="IPR050316">
    <property type="entry name" value="Tyrosinase/Hemocyanin"/>
</dbReference>
<evidence type="ECO:0000256" key="1">
    <source>
        <dbReference type="ARBA" id="ARBA00001973"/>
    </source>
</evidence>
<evidence type="ECO:0000256" key="2">
    <source>
        <dbReference type="ARBA" id="ARBA00009928"/>
    </source>
</evidence>
<dbReference type="PANTHER" id="PTHR11474">
    <property type="entry name" value="TYROSINASE FAMILY MEMBER"/>
    <property type="match status" value="1"/>
</dbReference>
<keyword evidence="5" id="KW-0560">Oxidoreductase</keyword>
<evidence type="ECO:0000256" key="9">
    <source>
        <dbReference type="ARBA" id="ARBA00048233"/>
    </source>
</evidence>
<dbReference type="PROSITE" id="PS00497">
    <property type="entry name" value="TYROSINASE_1"/>
    <property type="match status" value="1"/>
</dbReference>
<feature type="domain" description="Tyrosinase copper-binding" evidence="13">
    <location>
        <begin position="109"/>
        <end position="126"/>
    </location>
</feature>
<feature type="signal peptide" evidence="12">
    <location>
        <begin position="1"/>
        <end position="21"/>
    </location>
</feature>
<dbReference type="PROSITE" id="PS00498">
    <property type="entry name" value="TYROSINASE_2"/>
    <property type="match status" value="1"/>
</dbReference>
<dbReference type="STRING" id="1141098.A0A1Y2ELF4"/>
<feature type="region of interest" description="Disordered" evidence="11">
    <location>
        <begin position="419"/>
        <end position="442"/>
    </location>
</feature>
<evidence type="ECO:0000256" key="7">
    <source>
        <dbReference type="ARBA" id="ARBA00023033"/>
    </source>
</evidence>
<dbReference type="Gene3D" id="1.10.1280.10">
    <property type="entry name" value="Di-copper center containing domain from catechol oxidase"/>
    <property type="match status" value="1"/>
</dbReference>
<keyword evidence="16" id="KW-1185">Reference proteome</keyword>
<keyword evidence="12" id="KW-0732">Signal</keyword>
<dbReference type="PRINTS" id="PR00092">
    <property type="entry name" value="TYROSINASE"/>
</dbReference>
<dbReference type="Pfam" id="PF00264">
    <property type="entry name" value="Tyrosinase"/>
    <property type="match status" value="1"/>
</dbReference>
<dbReference type="GeneID" id="63771212"/>
<protein>
    <recommendedName>
        <fullName evidence="3">tyrosinase</fullName>
        <ecNumber evidence="3">1.14.18.1</ecNumber>
    </recommendedName>
</protein>
<proteinExistence type="inferred from homology"/>
<dbReference type="OrthoDB" id="6132182at2759"/>
<evidence type="ECO:0000259" key="14">
    <source>
        <dbReference type="PROSITE" id="PS00498"/>
    </source>
</evidence>
<comment type="caution">
    <text evidence="15">The sequence shown here is derived from an EMBL/GenBank/DDBJ whole genome shotgun (WGS) entry which is preliminary data.</text>
</comment>
<name>A0A1Y2ELF4_9PEZI</name>
<feature type="region of interest" description="Disordered" evidence="11">
    <location>
        <begin position="198"/>
        <end position="219"/>
    </location>
</feature>
<feature type="domain" description="Tyrosinase copper-binding" evidence="14">
    <location>
        <begin position="309"/>
        <end position="320"/>
    </location>
</feature>
<dbReference type="InterPro" id="IPR041640">
    <property type="entry name" value="Tyrosinase_C"/>
</dbReference>
<gene>
    <name evidence="15" type="ORF">BCR38DRAFT_330840</name>
</gene>
<evidence type="ECO:0000313" key="16">
    <source>
        <dbReference type="Proteomes" id="UP000193689"/>
    </source>
</evidence>
<dbReference type="SUPFAM" id="SSF48056">
    <property type="entry name" value="Di-copper centre-containing domain"/>
    <property type="match status" value="1"/>
</dbReference>
<dbReference type="Proteomes" id="UP000193689">
    <property type="component" value="Unassembled WGS sequence"/>
</dbReference>
<organism evidence="15 16">
    <name type="scientific">Pseudomassariella vexata</name>
    <dbReference type="NCBI Taxonomy" id="1141098"/>
    <lineage>
        <taxon>Eukaryota</taxon>
        <taxon>Fungi</taxon>
        <taxon>Dikarya</taxon>
        <taxon>Ascomycota</taxon>
        <taxon>Pezizomycotina</taxon>
        <taxon>Sordariomycetes</taxon>
        <taxon>Xylariomycetidae</taxon>
        <taxon>Amphisphaeriales</taxon>
        <taxon>Pseudomassariaceae</taxon>
        <taxon>Pseudomassariella</taxon>
    </lineage>
</organism>
<evidence type="ECO:0000256" key="8">
    <source>
        <dbReference type="ARBA" id="ARBA00023101"/>
    </source>
</evidence>
<comment type="catalytic activity">
    <reaction evidence="10">
        <text>L-tyrosine + O2 = L-dopaquinone + H2O</text>
        <dbReference type="Rhea" id="RHEA:18117"/>
        <dbReference type="ChEBI" id="CHEBI:15377"/>
        <dbReference type="ChEBI" id="CHEBI:15379"/>
        <dbReference type="ChEBI" id="CHEBI:57924"/>
        <dbReference type="ChEBI" id="CHEBI:58315"/>
        <dbReference type="EC" id="1.14.18.1"/>
    </reaction>
</comment>
<dbReference type="GO" id="GO:0004503">
    <property type="term" value="F:tyrosinase activity"/>
    <property type="evidence" value="ECO:0007669"/>
    <property type="project" value="UniProtKB-EC"/>
</dbReference>
<keyword evidence="8" id="KW-0470">Melanin biosynthesis</keyword>
<evidence type="ECO:0000256" key="5">
    <source>
        <dbReference type="ARBA" id="ARBA00023002"/>
    </source>
</evidence>
<accession>A0A1Y2ELF4</accession>
<comment type="similarity">
    <text evidence="2">Belongs to the tyrosinase family.</text>
</comment>
<evidence type="ECO:0000313" key="15">
    <source>
        <dbReference type="EMBL" id="ORY72106.1"/>
    </source>
</evidence>
<dbReference type="PANTHER" id="PTHR11474:SF76">
    <property type="entry name" value="SHKT DOMAIN-CONTAINING PROTEIN"/>
    <property type="match status" value="1"/>
</dbReference>
<dbReference type="AlphaFoldDB" id="A0A1Y2ELF4"/>
<feature type="chain" id="PRO_5012802020" description="tyrosinase" evidence="12">
    <location>
        <begin position="22"/>
        <end position="635"/>
    </location>
</feature>
<keyword evidence="7" id="KW-0503">Monooxygenase</keyword>
<reference evidence="15 16" key="1">
    <citation type="submission" date="2016-07" db="EMBL/GenBank/DDBJ databases">
        <title>Pervasive Adenine N6-methylation of Active Genes in Fungi.</title>
        <authorList>
            <consortium name="DOE Joint Genome Institute"/>
            <person name="Mondo S.J."/>
            <person name="Dannebaum R.O."/>
            <person name="Kuo R.C."/>
            <person name="Labutti K."/>
            <person name="Haridas S."/>
            <person name="Kuo A."/>
            <person name="Salamov A."/>
            <person name="Ahrendt S.R."/>
            <person name="Lipzen A."/>
            <person name="Sullivan W."/>
            <person name="Andreopoulos W.B."/>
            <person name="Clum A."/>
            <person name="Lindquist E."/>
            <person name="Daum C."/>
            <person name="Ramamoorthy G.K."/>
            <person name="Gryganskyi A."/>
            <person name="Culley D."/>
            <person name="Magnuson J.K."/>
            <person name="James T.Y."/>
            <person name="O'Malley M.A."/>
            <person name="Stajich J.E."/>
            <person name="Spatafora J.W."/>
            <person name="Visel A."/>
            <person name="Grigoriev I.V."/>
        </authorList>
    </citation>
    <scope>NUCLEOTIDE SEQUENCE [LARGE SCALE GENOMIC DNA]</scope>
    <source>
        <strain evidence="15 16">CBS 129021</strain>
    </source>
</reference>
<keyword evidence="6" id="KW-0186">Copper</keyword>
<dbReference type="InterPro" id="IPR002227">
    <property type="entry name" value="Tyrosinase_Cu-bd"/>
</dbReference>
<evidence type="ECO:0000256" key="4">
    <source>
        <dbReference type="ARBA" id="ARBA00022723"/>
    </source>
</evidence>
<comment type="cofactor">
    <cofactor evidence="1">
        <name>Cu(2+)</name>
        <dbReference type="ChEBI" id="CHEBI:29036"/>
    </cofactor>
</comment>
<dbReference type="InParanoid" id="A0A1Y2ELF4"/>
<evidence type="ECO:0000256" key="12">
    <source>
        <dbReference type="SAM" id="SignalP"/>
    </source>
</evidence>
<dbReference type="EMBL" id="MCFJ01000001">
    <property type="protein sequence ID" value="ORY72106.1"/>
    <property type="molecule type" value="Genomic_DNA"/>
</dbReference>